<evidence type="ECO:0000313" key="3">
    <source>
        <dbReference type="EMBL" id="SBS92790.1"/>
    </source>
</evidence>
<evidence type="ECO:0000313" key="5">
    <source>
        <dbReference type="Proteomes" id="UP000078560"/>
    </source>
</evidence>
<sequence length="90" mass="10753">MEREYKTKDEAAKRSWKLVFLSFENAKHVEMNNRYEEFLIREHGQIGRNKEKRRSEVCVHKSEKEKTKGSLSEMQSDAYQSRNHAVGQTY</sequence>
<proteinExistence type="predicted"/>
<feature type="region of interest" description="Disordered" evidence="1">
    <location>
        <begin position="49"/>
        <end position="90"/>
    </location>
</feature>
<feature type="compositionally biased region" description="Polar residues" evidence="1">
    <location>
        <begin position="69"/>
        <end position="90"/>
    </location>
</feature>
<dbReference type="EMBL" id="FLQU01000360">
    <property type="protein sequence ID" value="SBS84476.1"/>
    <property type="molecule type" value="Genomic_DNA"/>
</dbReference>
<feature type="compositionally biased region" description="Basic and acidic residues" evidence="1">
    <location>
        <begin position="49"/>
        <end position="68"/>
    </location>
</feature>
<dbReference type="Proteomes" id="UP000078560">
    <property type="component" value="Unassembled WGS sequence"/>
</dbReference>
<dbReference type="Proteomes" id="UP000078546">
    <property type="component" value="Unassembled WGS sequence"/>
</dbReference>
<accession>A0A1A8VVE7</accession>
<name>A0A1A8VVE7_PLAOA</name>
<dbReference type="AlphaFoldDB" id="A0A1A8VVE7"/>
<protein>
    <submittedName>
        <fullName evidence="2">Uncharacterized protein</fullName>
    </submittedName>
</protein>
<reference evidence="2" key="2">
    <citation type="submission" date="2016-05" db="EMBL/GenBank/DDBJ databases">
        <authorList>
            <person name="Lavstsen T."/>
            <person name="Jespersen J.S."/>
        </authorList>
    </citation>
    <scope>NUCLEOTIDE SEQUENCE [LARGE SCALE GENOMIC DNA]</scope>
</reference>
<organism evidence="2 5">
    <name type="scientific">Plasmodium ovale curtisi</name>
    <dbReference type="NCBI Taxonomy" id="864141"/>
    <lineage>
        <taxon>Eukaryota</taxon>
        <taxon>Sar</taxon>
        <taxon>Alveolata</taxon>
        <taxon>Apicomplexa</taxon>
        <taxon>Aconoidasida</taxon>
        <taxon>Haemosporida</taxon>
        <taxon>Plasmodiidae</taxon>
        <taxon>Plasmodium</taxon>
        <taxon>Plasmodium (Plasmodium)</taxon>
    </lineage>
</organism>
<evidence type="ECO:0000313" key="4">
    <source>
        <dbReference type="Proteomes" id="UP000078546"/>
    </source>
</evidence>
<evidence type="ECO:0000256" key="1">
    <source>
        <dbReference type="SAM" id="MobiDB-lite"/>
    </source>
</evidence>
<gene>
    <name evidence="3" type="ORF">POVCU1_024010</name>
    <name evidence="2" type="ORF">POVCU2_0026310</name>
</gene>
<reference evidence="4 5" key="1">
    <citation type="submission" date="2016-05" db="EMBL/GenBank/DDBJ databases">
        <authorList>
            <person name="Naeem Raeece"/>
        </authorList>
    </citation>
    <scope>NUCLEOTIDE SEQUENCE [LARGE SCALE GENOMIC DNA]</scope>
</reference>
<evidence type="ECO:0000313" key="2">
    <source>
        <dbReference type="EMBL" id="SBS84476.1"/>
    </source>
</evidence>
<dbReference type="EMBL" id="FLQV01000450">
    <property type="protein sequence ID" value="SBS92790.1"/>
    <property type="molecule type" value="Genomic_DNA"/>
</dbReference>